<feature type="compositionally biased region" description="Polar residues" evidence="1">
    <location>
        <begin position="118"/>
        <end position="127"/>
    </location>
</feature>
<name>A0A6A6XG78_9PLEO</name>
<accession>A0A6A6XG78</accession>
<keyword evidence="3" id="KW-1185">Reference proteome</keyword>
<feature type="compositionally biased region" description="Pro residues" evidence="1">
    <location>
        <begin position="548"/>
        <end position="563"/>
    </location>
</feature>
<feature type="region of interest" description="Disordered" evidence="1">
    <location>
        <begin position="208"/>
        <end position="227"/>
    </location>
</feature>
<feature type="compositionally biased region" description="Basic residues" evidence="1">
    <location>
        <begin position="486"/>
        <end position="498"/>
    </location>
</feature>
<feature type="compositionally biased region" description="Basic and acidic residues" evidence="1">
    <location>
        <begin position="338"/>
        <end position="348"/>
    </location>
</feature>
<reference evidence="2" key="1">
    <citation type="journal article" date="2020" name="Stud. Mycol.">
        <title>101 Dothideomycetes genomes: a test case for predicting lifestyles and emergence of pathogens.</title>
        <authorList>
            <person name="Haridas S."/>
            <person name="Albert R."/>
            <person name="Binder M."/>
            <person name="Bloem J."/>
            <person name="Labutti K."/>
            <person name="Salamov A."/>
            <person name="Andreopoulos B."/>
            <person name="Baker S."/>
            <person name="Barry K."/>
            <person name="Bills G."/>
            <person name="Bluhm B."/>
            <person name="Cannon C."/>
            <person name="Castanera R."/>
            <person name="Culley D."/>
            <person name="Daum C."/>
            <person name="Ezra D."/>
            <person name="Gonzalez J."/>
            <person name="Henrissat B."/>
            <person name="Kuo A."/>
            <person name="Liang C."/>
            <person name="Lipzen A."/>
            <person name="Lutzoni F."/>
            <person name="Magnuson J."/>
            <person name="Mondo S."/>
            <person name="Nolan M."/>
            <person name="Ohm R."/>
            <person name="Pangilinan J."/>
            <person name="Park H.-J."/>
            <person name="Ramirez L."/>
            <person name="Alfaro M."/>
            <person name="Sun H."/>
            <person name="Tritt A."/>
            <person name="Yoshinaga Y."/>
            <person name="Zwiers L.-H."/>
            <person name="Turgeon B."/>
            <person name="Goodwin S."/>
            <person name="Spatafora J."/>
            <person name="Crous P."/>
            <person name="Grigoriev I."/>
        </authorList>
    </citation>
    <scope>NUCLEOTIDE SEQUENCE</scope>
    <source>
        <strain evidence="2">CBS 109.77</strain>
    </source>
</reference>
<dbReference type="AlphaFoldDB" id="A0A6A6XG78"/>
<gene>
    <name evidence="2" type="ORF">K505DRAFT_336387</name>
</gene>
<organism evidence="2 3">
    <name type="scientific">Melanomma pulvis-pyrius CBS 109.77</name>
    <dbReference type="NCBI Taxonomy" id="1314802"/>
    <lineage>
        <taxon>Eukaryota</taxon>
        <taxon>Fungi</taxon>
        <taxon>Dikarya</taxon>
        <taxon>Ascomycota</taxon>
        <taxon>Pezizomycotina</taxon>
        <taxon>Dothideomycetes</taxon>
        <taxon>Pleosporomycetidae</taxon>
        <taxon>Pleosporales</taxon>
        <taxon>Melanommataceae</taxon>
        <taxon>Melanomma</taxon>
    </lineage>
</organism>
<feature type="compositionally biased region" description="Acidic residues" evidence="1">
    <location>
        <begin position="511"/>
        <end position="521"/>
    </location>
</feature>
<feature type="compositionally biased region" description="Basic and acidic residues" evidence="1">
    <location>
        <begin position="23"/>
        <end position="47"/>
    </location>
</feature>
<dbReference type="OrthoDB" id="3790485at2759"/>
<feature type="compositionally biased region" description="Basic and acidic residues" evidence="1">
    <location>
        <begin position="90"/>
        <end position="102"/>
    </location>
</feature>
<feature type="compositionally biased region" description="Basic and acidic residues" evidence="1">
    <location>
        <begin position="1"/>
        <end position="13"/>
    </location>
</feature>
<protein>
    <submittedName>
        <fullName evidence="2">Uncharacterized protein</fullName>
    </submittedName>
</protein>
<feature type="region of interest" description="Disordered" evidence="1">
    <location>
        <begin position="396"/>
        <end position="446"/>
    </location>
</feature>
<evidence type="ECO:0000313" key="3">
    <source>
        <dbReference type="Proteomes" id="UP000799757"/>
    </source>
</evidence>
<proteinExistence type="predicted"/>
<dbReference type="Proteomes" id="UP000799757">
    <property type="component" value="Unassembled WGS sequence"/>
</dbReference>
<dbReference type="EMBL" id="MU001871">
    <property type="protein sequence ID" value="KAF2795043.1"/>
    <property type="molecule type" value="Genomic_DNA"/>
</dbReference>
<feature type="region of interest" description="Disordered" evidence="1">
    <location>
        <begin position="468"/>
        <end position="563"/>
    </location>
</feature>
<sequence>MRRDEERKAREKQVAALQAQQEAAERATRKKQETDERAARLHQETLERQQQAAVTKAIRQSQKVAEKEQREAPAGIVSKFQGSAKKVHRKAAEKPTRERPENMKVGTGAPAARRAQEATISTTQSTEKAAENDPVYPMKARLSITEKGLTAALEAEKVARKDACLTRDKTILSTHKTQNLSQNKIYQEKEASPTDAKSSAKVRMAMMKKPADDHQATQNTRRHTAMATENDPVHSVNTRLAIIKKQEADRIAAMETEKDTKKVIRKSERQTKDRDETLKGTSKPPPNTTNSITIPTDPETPSLHTQSPVPAPKESSKPPHAPTRSSVRSKKPVVYRNDPIDIDPREDTPIPVVGLAQRPLIPARPSSPIPMEAPLSSVLLNPAIVEVTKARESNMKSGIGRRQPNGKPVSVEPAPKRHKNTAPVAAGKQKQNSSLDLNNTTPSTPAPALLELSKTLIVELNVATATLNKNGKRNNPLHDSPAAHPAKAKRQKPTHAARRNPPAPNPSIEMQDSDASSDETADTTTSSADEESAWETSSAASPPAISRPQPPHSSPLFSWPPLPGLQPRERAPFQNGLVIALENVAEDHALNPNLSVLDVILDLEENRPAHHREDWVTRATLKGGTFVYEGLRGLVGGLQDKRTPLGTGEMCLAVGAWARREWERKGWVWPVGE</sequence>
<feature type="compositionally biased region" description="Basic and acidic residues" evidence="1">
    <location>
        <begin position="253"/>
        <end position="278"/>
    </location>
</feature>
<feature type="region of interest" description="Disordered" evidence="1">
    <location>
        <begin position="1"/>
        <end position="134"/>
    </location>
</feature>
<evidence type="ECO:0000313" key="2">
    <source>
        <dbReference type="EMBL" id="KAF2795043.1"/>
    </source>
</evidence>
<feature type="compositionally biased region" description="Polar residues" evidence="1">
    <location>
        <begin position="48"/>
        <end position="63"/>
    </location>
</feature>
<feature type="region of interest" description="Disordered" evidence="1">
    <location>
        <begin position="253"/>
        <end position="350"/>
    </location>
</feature>
<feature type="compositionally biased region" description="Low complexity" evidence="1">
    <location>
        <begin position="534"/>
        <end position="547"/>
    </location>
</feature>
<feature type="compositionally biased region" description="Polar residues" evidence="1">
    <location>
        <begin position="429"/>
        <end position="443"/>
    </location>
</feature>
<evidence type="ECO:0000256" key="1">
    <source>
        <dbReference type="SAM" id="MobiDB-lite"/>
    </source>
</evidence>
<feature type="compositionally biased region" description="Low complexity" evidence="1">
    <location>
        <begin position="288"/>
        <end position="297"/>
    </location>
</feature>